<evidence type="ECO:0000313" key="1">
    <source>
        <dbReference type="EMBL" id="PDT46977.1"/>
    </source>
</evidence>
<proteinExistence type="predicted"/>
<organism evidence="1 2">
    <name type="scientific">Rhizobium fredii</name>
    <name type="common">Sinorhizobium fredii</name>
    <dbReference type="NCBI Taxonomy" id="380"/>
    <lineage>
        <taxon>Bacteria</taxon>
        <taxon>Pseudomonadati</taxon>
        <taxon>Pseudomonadota</taxon>
        <taxon>Alphaproteobacteria</taxon>
        <taxon>Hyphomicrobiales</taxon>
        <taxon>Rhizobiaceae</taxon>
        <taxon>Sinorhizobium/Ensifer group</taxon>
        <taxon>Sinorhizobium</taxon>
    </lineage>
</organism>
<dbReference type="EMBL" id="NWTC01000010">
    <property type="protein sequence ID" value="PDT46977.1"/>
    <property type="molecule type" value="Genomic_DNA"/>
</dbReference>
<dbReference type="AlphaFoldDB" id="A0A2A6LXC3"/>
<name>A0A2A6LXC3_RHIFR</name>
<dbReference type="SUPFAM" id="SSF51366">
    <property type="entry name" value="Ribulose-phoshate binding barrel"/>
    <property type="match status" value="1"/>
</dbReference>
<dbReference type="RefSeq" id="WP_037430784.1">
    <property type="nucleotide sequence ID" value="NZ_NWTC01000010.1"/>
</dbReference>
<sequence>MTPIDFIFMLTRNDRTIPDALAQLPSVLSAGVRHIGFKDIGLPFEVLSELNRAIQAGGAKSYLEVVSLDRASEIASVRAALTLGVDYLLGGTHVNDVLPLLKGSGIRYYPFPGRIAGHPSVLKGSTTAIVASAKDLAAREGVHGLDLLAYRADVDVANLIRAVCDAVAKPVIVAGSIDRAERIHAVVSGRAAGFTVGTAALEGRFSATVPGLMHQLLTITSIKNQAKALIEQ</sequence>
<evidence type="ECO:0000313" key="2">
    <source>
        <dbReference type="Proteomes" id="UP000220353"/>
    </source>
</evidence>
<dbReference type="InterPro" id="IPR013785">
    <property type="entry name" value="Aldolase_TIM"/>
</dbReference>
<dbReference type="InterPro" id="IPR011060">
    <property type="entry name" value="RibuloseP-bd_barrel"/>
</dbReference>
<gene>
    <name evidence="1" type="ORF">CO661_14940</name>
</gene>
<comment type="caution">
    <text evidence="1">The sequence shown here is derived from an EMBL/GenBank/DDBJ whole genome shotgun (WGS) entry which is preliminary data.</text>
</comment>
<accession>A0A2A6LXC3</accession>
<reference evidence="1 2" key="1">
    <citation type="submission" date="2017-09" db="EMBL/GenBank/DDBJ databases">
        <title>Comparative genomics of rhizobia isolated from Phaseolus vulgaris in China.</title>
        <authorList>
            <person name="Tong W."/>
        </authorList>
    </citation>
    <scope>NUCLEOTIDE SEQUENCE [LARGE SCALE GENOMIC DNA]</scope>
    <source>
        <strain evidence="1 2">PCH1</strain>
    </source>
</reference>
<dbReference type="Proteomes" id="UP000220353">
    <property type="component" value="Unassembled WGS sequence"/>
</dbReference>
<protein>
    <submittedName>
        <fullName evidence="1">4-hydroxythreonine-4-phosphate dehydrogenase</fullName>
    </submittedName>
</protein>
<dbReference type="Gene3D" id="3.20.20.70">
    <property type="entry name" value="Aldolase class I"/>
    <property type="match status" value="1"/>
</dbReference>